<keyword evidence="9" id="KW-0507">mRNA processing</keyword>
<feature type="compositionally biased region" description="Basic and acidic residues" evidence="18">
    <location>
        <begin position="504"/>
        <end position="521"/>
    </location>
</feature>
<evidence type="ECO:0000256" key="5">
    <source>
        <dbReference type="ARBA" id="ARBA00009548"/>
    </source>
</evidence>
<dbReference type="AlphaFoldDB" id="A0AA88LCP2"/>
<dbReference type="GO" id="GO:0006417">
    <property type="term" value="P:regulation of translation"/>
    <property type="evidence" value="ECO:0007669"/>
    <property type="project" value="UniProtKB-KW"/>
</dbReference>
<comment type="similarity">
    <text evidence="5">Belongs to the CASC3 family.</text>
</comment>
<keyword evidence="7" id="KW-0813">Transport</keyword>
<feature type="region of interest" description="Disordered" evidence="18">
    <location>
        <begin position="502"/>
        <end position="521"/>
    </location>
</feature>
<dbReference type="Pfam" id="PF09405">
    <property type="entry name" value="Btz"/>
    <property type="match status" value="1"/>
</dbReference>
<evidence type="ECO:0000256" key="13">
    <source>
        <dbReference type="ARBA" id="ARBA00022884"/>
    </source>
</evidence>
<dbReference type="GO" id="GO:0005681">
    <property type="term" value="C:spliceosomal complex"/>
    <property type="evidence" value="ECO:0007669"/>
    <property type="project" value="UniProtKB-KW"/>
</dbReference>
<evidence type="ECO:0000256" key="16">
    <source>
        <dbReference type="ARBA" id="ARBA00023242"/>
    </source>
</evidence>
<evidence type="ECO:0000256" key="1">
    <source>
        <dbReference type="ARBA" id="ARBA00004210"/>
    </source>
</evidence>
<keyword evidence="8" id="KW-0963">Cytoplasm</keyword>
<comment type="subcellular location">
    <subcellularLocation>
        <location evidence="2">Cell projection</location>
        <location evidence="2">Dendrite</location>
    </subcellularLocation>
    <subcellularLocation>
        <location evidence="1">Cytoplasm</location>
        <location evidence="1">Stress granule</location>
    </subcellularLocation>
    <subcellularLocation>
        <location evidence="4">Cytoplasm</location>
        <location evidence="4">Perinuclear region</location>
    </subcellularLocation>
    <subcellularLocation>
        <location evidence="3">Nucleus speckle</location>
    </subcellularLocation>
</comment>
<evidence type="ECO:0000256" key="2">
    <source>
        <dbReference type="ARBA" id="ARBA00004279"/>
    </source>
</evidence>
<keyword evidence="17" id="KW-0966">Cell projection</keyword>
<dbReference type="PANTHER" id="PTHR13434:SF0">
    <property type="entry name" value="PROTEIN CASC3"/>
    <property type="match status" value="1"/>
</dbReference>
<keyword evidence="21" id="KW-1185">Reference proteome</keyword>
<organism evidence="20 21">
    <name type="scientific">Artemia franciscana</name>
    <name type="common">Brine shrimp</name>
    <name type="synonym">Artemia sanfranciscana</name>
    <dbReference type="NCBI Taxonomy" id="6661"/>
    <lineage>
        <taxon>Eukaryota</taxon>
        <taxon>Metazoa</taxon>
        <taxon>Ecdysozoa</taxon>
        <taxon>Arthropoda</taxon>
        <taxon>Crustacea</taxon>
        <taxon>Branchiopoda</taxon>
        <taxon>Anostraca</taxon>
        <taxon>Artemiidae</taxon>
        <taxon>Artemia</taxon>
    </lineage>
</organism>
<dbReference type="GO" id="GO:0030425">
    <property type="term" value="C:dendrite"/>
    <property type="evidence" value="ECO:0007669"/>
    <property type="project" value="UniProtKB-SubCell"/>
</dbReference>
<evidence type="ECO:0000256" key="15">
    <source>
        <dbReference type="ARBA" id="ARBA00023187"/>
    </source>
</evidence>
<dbReference type="GO" id="GO:0016607">
    <property type="term" value="C:nuclear speck"/>
    <property type="evidence" value="ECO:0007669"/>
    <property type="project" value="UniProtKB-SubCell"/>
</dbReference>
<feature type="compositionally biased region" description="Acidic residues" evidence="18">
    <location>
        <begin position="20"/>
        <end position="32"/>
    </location>
</feature>
<dbReference type="GO" id="GO:0035145">
    <property type="term" value="C:exon-exon junction complex"/>
    <property type="evidence" value="ECO:0007669"/>
    <property type="project" value="InterPro"/>
</dbReference>
<dbReference type="GO" id="GO:0008380">
    <property type="term" value="P:RNA splicing"/>
    <property type="evidence" value="ECO:0007669"/>
    <property type="project" value="UniProtKB-KW"/>
</dbReference>
<dbReference type="PANTHER" id="PTHR13434">
    <property type="entry name" value="PROTEIN CASC3"/>
    <property type="match status" value="1"/>
</dbReference>
<keyword evidence="10" id="KW-0747">Spliceosome</keyword>
<evidence type="ECO:0000256" key="7">
    <source>
        <dbReference type="ARBA" id="ARBA00022448"/>
    </source>
</evidence>
<feature type="compositionally biased region" description="Polar residues" evidence="18">
    <location>
        <begin position="291"/>
        <end position="306"/>
    </location>
</feature>
<dbReference type="Proteomes" id="UP001187531">
    <property type="component" value="Unassembled WGS sequence"/>
</dbReference>
<dbReference type="SMART" id="SM01044">
    <property type="entry name" value="Btz"/>
    <property type="match status" value="1"/>
</dbReference>
<evidence type="ECO:0000256" key="12">
    <source>
        <dbReference type="ARBA" id="ARBA00022845"/>
    </source>
</evidence>
<evidence type="ECO:0000256" key="4">
    <source>
        <dbReference type="ARBA" id="ARBA00004556"/>
    </source>
</evidence>
<evidence type="ECO:0000256" key="3">
    <source>
        <dbReference type="ARBA" id="ARBA00004324"/>
    </source>
</evidence>
<dbReference type="GO" id="GO:0003729">
    <property type="term" value="F:mRNA binding"/>
    <property type="evidence" value="ECO:0007669"/>
    <property type="project" value="InterPro"/>
</dbReference>
<feature type="domain" description="Btz" evidence="19">
    <location>
        <begin position="40"/>
        <end position="148"/>
    </location>
</feature>
<evidence type="ECO:0000313" key="21">
    <source>
        <dbReference type="Proteomes" id="UP001187531"/>
    </source>
</evidence>
<keyword evidence="12" id="KW-0810">Translation regulation</keyword>
<proteinExistence type="inferred from homology"/>
<dbReference type="GO" id="GO:0006397">
    <property type="term" value="P:mRNA processing"/>
    <property type="evidence" value="ECO:0007669"/>
    <property type="project" value="UniProtKB-KW"/>
</dbReference>
<accession>A0AA88LCP2</accession>
<evidence type="ECO:0000256" key="14">
    <source>
        <dbReference type="ARBA" id="ARBA00023161"/>
    </source>
</evidence>
<evidence type="ECO:0000259" key="19">
    <source>
        <dbReference type="SMART" id="SM01044"/>
    </source>
</evidence>
<feature type="region of interest" description="Disordered" evidence="18">
    <location>
        <begin position="1"/>
        <end position="333"/>
    </location>
</feature>
<feature type="compositionally biased region" description="Basic and acidic residues" evidence="18">
    <location>
        <begin position="216"/>
        <end position="258"/>
    </location>
</feature>
<evidence type="ECO:0000256" key="8">
    <source>
        <dbReference type="ARBA" id="ARBA00022490"/>
    </source>
</evidence>
<protein>
    <recommendedName>
        <fullName evidence="6">Protein CASC3</fullName>
    </recommendedName>
</protein>
<dbReference type="InterPro" id="IPR018545">
    <property type="entry name" value="Btz_dom"/>
</dbReference>
<evidence type="ECO:0000256" key="17">
    <source>
        <dbReference type="ARBA" id="ARBA00023273"/>
    </source>
</evidence>
<evidence type="ECO:0000256" key="11">
    <source>
        <dbReference type="ARBA" id="ARBA00022816"/>
    </source>
</evidence>
<dbReference type="GO" id="GO:0000184">
    <property type="term" value="P:nuclear-transcribed mRNA catabolic process, nonsense-mediated decay"/>
    <property type="evidence" value="ECO:0007669"/>
    <property type="project" value="UniProtKB-KW"/>
</dbReference>
<evidence type="ECO:0000256" key="10">
    <source>
        <dbReference type="ARBA" id="ARBA00022728"/>
    </source>
</evidence>
<keyword evidence="11" id="KW-0509">mRNA transport</keyword>
<gene>
    <name evidence="20" type="ORF">QYM36_004435</name>
</gene>
<feature type="compositionally biased region" description="Basic and acidic residues" evidence="18">
    <location>
        <begin position="82"/>
        <end position="133"/>
    </location>
</feature>
<evidence type="ECO:0000313" key="20">
    <source>
        <dbReference type="EMBL" id="KAK2720551.1"/>
    </source>
</evidence>
<dbReference type="InterPro" id="IPR028544">
    <property type="entry name" value="CASC3"/>
</dbReference>
<evidence type="ECO:0000256" key="9">
    <source>
        <dbReference type="ARBA" id="ARBA00022664"/>
    </source>
</evidence>
<keyword evidence="15" id="KW-0508">mRNA splicing</keyword>
<keyword evidence="13" id="KW-0694">RNA-binding</keyword>
<comment type="caution">
    <text evidence="20">The sequence shown here is derived from an EMBL/GenBank/DDBJ whole genome shotgun (WGS) entry which is preliminary data.</text>
</comment>
<dbReference type="GO" id="GO:0048471">
    <property type="term" value="C:perinuclear region of cytoplasm"/>
    <property type="evidence" value="ECO:0007669"/>
    <property type="project" value="UniProtKB-SubCell"/>
</dbReference>
<dbReference type="GO" id="GO:0051028">
    <property type="term" value="P:mRNA transport"/>
    <property type="evidence" value="ECO:0007669"/>
    <property type="project" value="UniProtKB-KW"/>
</dbReference>
<keyword evidence="14" id="KW-0866">Nonsense-mediated mRNA decay</keyword>
<dbReference type="GO" id="GO:0010494">
    <property type="term" value="C:cytoplasmic stress granule"/>
    <property type="evidence" value="ECO:0007669"/>
    <property type="project" value="UniProtKB-SubCell"/>
</dbReference>
<evidence type="ECO:0000256" key="18">
    <source>
        <dbReference type="SAM" id="MobiDB-lite"/>
    </source>
</evidence>
<dbReference type="EMBL" id="JAVRJZ010000007">
    <property type="protein sequence ID" value="KAK2720551.1"/>
    <property type="molecule type" value="Genomic_DNA"/>
</dbReference>
<name>A0AA88LCP2_ARTSF</name>
<sequence>MTTSELEANPGEEKVVEHPSEEEDFSSGDEELVIGSDSGSDVEVEGSIGEREAGDGQESQASKSLDDDEDKKNPQYIPKRGGFYEHDDRLEPGEEIPVVKEQEERPKKPPRVVADRWLHDRYDERQQGPKSEEELVAMYGYNIRKGETAPRARRRRRYGGGPKKYTRSWEDEEAYRRNSLAASGGSRKSSTAERRPIDNEVAPPSTDDTQEFPSLETKEEKSQRKERQDKREYIQPQTVRKEKEEFRKKSIENIEVYRENTQQKTGRPLRGRSSRIEAEASSDTEEVLQKGVQSLTVSDHGNTYQKTELPPRLQEGANRPKRYSTQRMQTNSPAPSLVTVMPQHSPPVFAPAYSSSAPVRVQAPAFFEQTPFQQPQQATGVPTFAPTFPSAAAFHVTYPSGPPPVPMYPPNDFVASTPGAAPQQMTFPGVTQEQIAFQQGVYNSQQGLTSAQEVYQGGMAFYAPHGQMGVHQFVPKRPNAAIPIIPPPDLDAPHNTGKAIQDLKSVETEVETNKSEEKDSE</sequence>
<reference evidence="20" key="1">
    <citation type="submission" date="2023-07" db="EMBL/GenBank/DDBJ databases">
        <title>Chromosome-level genome assembly of Artemia franciscana.</title>
        <authorList>
            <person name="Jo E."/>
        </authorList>
    </citation>
    <scope>NUCLEOTIDE SEQUENCE</scope>
    <source>
        <tissue evidence="20">Whole body</tissue>
    </source>
</reference>
<keyword evidence="16" id="KW-0539">Nucleus</keyword>
<evidence type="ECO:0000256" key="6">
    <source>
        <dbReference type="ARBA" id="ARBA00019964"/>
    </source>
</evidence>